<feature type="compositionally biased region" description="Acidic residues" evidence="1">
    <location>
        <begin position="64"/>
        <end position="73"/>
    </location>
</feature>
<proteinExistence type="predicted"/>
<dbReference type="Proteomes" id="UP001295444">
    <property type="component" value="Chromosome 07"/>
</dbReference>
<feature type="compositionally biased region" description="Polar residues" evidence="1">
    <location>
        <begin position="275"/>
        <end position="286"/>
    </location>
</feature>
<reference evidence="2" key="1">
    <citation type="submission" date="2022-03" db="EMBL/GenBank/DDBJ databases">
        <authorList>
            <person name="Alioto T."/>
            <person name="Alioto T."/>
            <person name="Gomez Garrido J."/>
        </authorList>
    </citation>
    <scope>NUCLEOTIDE SEQUENCE</scope>
</reference>
<organism evidence="2 3">
    <name type="scientific">Pelobates cultripes</name>
    <name type="common">Western spadefoot toad</name>
    <dbReference type="NCBI Taxonomy" id="61616"/>
    <lineage>
        <taxon>Eukaryota</taxon>
        <taxon>Metazoa</taxon>
        <taxon>Chordata</taxon>
        <taxon>Craniata</taxon>
        <taxon>Vertebrata</taxon>
        <taxon>Euteleostomi</taxon>
        <taxon>Amphibia</taxon>
        <taxon>Batrachia</taxon>
        <taxon>Anura</taxon>
        <taxon>Pelobatoidea</taxon>
        <taxon>Pelobatidae</taxon>
        <taxon>Pelobates</taxon>
    </lineage>
</organism>
<sequence length="297" mass="32773">MQNNRPTRRQTDDIQAPTLSDNMGKQNKKLKTHPGDRSQKIGDMFLSRPKPNMAATLDPQTSSSEEEEVMDEPDPIPEAADPLLNLPLGDLGAPATKGDILNILKNIRTLFRTDIAVLQEDLTAVAERVRATEEDVTSVAQRQQATEEKLRLLQVSHHTLQARIDGLDDARRRTNLKIRGIDDSIDDKELPQFTRCLLTTILNPKQAKTVQIESTYRLQKSPRAPAGASCDVLLRFLSNRDKMVGASTFRLMSPDDSSSFLGKLGLDIPGPNDPTPGSSWDVTNITPFVPRSAADTG</sequence>
<keyword evidence="3" id="KW-1185">Reference proteome</keyword>
<evidence type="ECO:0000313" key="3">
    <source>
        <dbReference type="Proteomes" id="UP001295444"/>
    </source>
</evidence>
<dbReference type="Gene3D" id="3.30.70.1820">
    <property type="entry name" value="L1 transposable element, RRM domain"/>
    <property type="match status" value="1"/>
</dbReference>
<name>A0AAD1SV39_PELCU</name>
<dbReference type="AlphaFoldDB" id="A0AAD1SV39"/>
<dbReference type="EMBL" id="OW240918">
    <property type="protein sequence ID" value="CAH2308105.1"/>
    <property type="molecule type" value="Genomic_DNA"/>
</dbReference>
<evidence type="ECO:0000256" key="1">
    <source>
        <dbReference type="SAM" id="MobiDB-lite"/>
    </source>
</evidence>
<feature type="region of interest" description="Disordered" evidence="1">
    <location>
        <begin position="1"/>
        <end position="73"/>
    </location>
</feature>
<accession>A0AAD1SV39</accession>
<protein>
    <submittedName>
        <fullName evidence="2">Uncharacterized protein</fullName>
    </submittedName>
</protein>
<gene>
    <name evidence="2" type="ORF">PECUL_23A034116</name>
</gene>
<evidence type="ECO:0000313" key="2">
    <source>
        <dbReference type="EMBL" id="CAH2308105.1"/>
    </source>
</evidence>
<feature type="region of interest" description="Disordered" evidence="1">
    <location>
        <begin position="269"/>
        <end position="297"/>
    </location>
</feature>